<dbReference type="GO" id="GO:0006310">
    <property type="term" value="P:DNA recombination"/>
    <property type="evidence" value="ECO:0007669"/>
    <property type="project" value="UniProtKB-KW"/>
</dbReference>
<accession>A0ABD5MIL7</accession>
<reference evidence="5 6" key="1">
    <citation type="submission" date="2024-08" db="EMBL/GenBank/DDBJ databases">
        <title>Halobellus sp. MBLA0158 whole genome sequence.</title>
        <authorList>
            <person name="Hwang C.Y."/>
            <person name="Cho E.-S."/>
            <person name="Seo M.-J."/>
        </authorList>
    </citation>
    <scope>NUCLEOTIDE SEQUENCE [LARGE SCALE GENOMIC DNA]</scope>
    <source>
        <strain evidence="5 6">MBLA0158</strain>
    </source>
</reference>
<dbReference type="Pfam" id="PF02899">
    <property type="entry name" value="Phage_int_SAM_1"/>
    <property type="match status" value="1"/>
</dbReference>
<name>A0ABD5MIL7_9EURY</name>
<evidence type="ECO:0000256" key="2">
    <source>
        <dbReference type="ARBA" id="ARBA00023172"/>
    </source>
</evidence>
<dbReference type="AlphaFoldDB" id="A0ABD5MIL7"/>
<comment type="caution">
    <text evidence="5">The sequence shown here is derived from an EMBL/GenBank/DDBJ whole genome shotgun (WGS) entry which is preliminary data.</text>
</comment>
<gene>
    <name evidence="5" type="ORF">OS889_15670</name>
</gene>
<keyword evidence="2" id="KW-0233">DNA recombination</keyword>
<feature type="domain" description="Core-binding (CB)" evidence="4">
    <location>
        <begin position="8"/>
        <end position="93"/>
    </location>
</feature>
<evidence type="ECO:0000256" key="3">
    <source>
        <dbReference type="PROSITE-ProRule" id="PRU01248"/>
    </source>
</evidence>
<dbReference type="Gene3D" id="1.10.150.130">
    <property type="match status" value="1"/>
</dbReference>
<keyword evidence="6" id="KW-1185">Reference proteome</keyword>
<dbReference type="InterPro" id="IPR044068">
    <property type="entry name" value="CB"/>
</dbReference>
<dbReference type="PROSITE" id="PS51900">
    <property type="entry name" value="CB"/>
    <property type="match status" value="1"/>
</dbReference>
<dbReference type="InterPro" id="IPR010998">
    <property type="entry name" value="Integrase_recombinase_N"/>
</dbReference>
<dbReference type="Gene3D" id="1.10.443.10">
    <property type="entry name" value="Intergrase catalytic core"/>
    <property type="match status" value="1"/>
</dbReference>
<evidence type="ECO:0000256" key="1">
    <source>
        <dbReference type="ARBA" id="ARBA00023125"/>
    </source>
</evidence>
<dbReference type="InterPro" id="IPR011010">
    <property type="entry name" value="DNA_brk_join_enz"/>
</dbReference>
<proteinExistence type="predicted"/>
<dbReference type="GO" id="GO:0003677">
    <property type="term" value="F:DNA binding"/>
    <property type="evidence" value="ECO:0007669"/>
    <property type="project" value="UniProtKB-UniRule"/>
</dbReference>
<dbReference type="RefSeq" id="WP_372391420.1">
    <property type="nucleotide sequence ID" value="NZ_JBGNYA010000001.1"/>
</dbReference>
<protein>
    <submittedName>
        <fullName evidence="5">Site-specific integrase</fullName>
    </submittedName>
</protein>
<evidence type="ECO:0000259" key="4">
    <source>
        <dbReference type="PROSITE" id="PS51900"/>
    </source>
</evidence>
<evidence type="ECO:0000313" key="5">
    <source>
        <dbReference type="EMBL" id="MFA1612434.1"/>
    </source>
</evidence>
<dbReference type="InterPro" id="IPR013762">
    <property type="entry name" value="Integrase-like_cat_sf"/>
</dbReference>
<dbReference type="Proteomes" id="UP001570511">
    <property type="component" value="Unassembled WGS sequence"/>
</dbReference>
<dbReference type="InterPro" id="IPR004107">
    <property type="entry name" value="Integrase_SAM-like_N"/>
</dbReference>
<evidence type="ECO:0000313" key="6">
    <source>
        <dbReference type="Proteomes" id="UP001570511"/>
    </source>
</evidence>
<keyword evidence="1 3" id="KW-0238">DNA-binding</keyword>
<dbReference type="SUPFAM" id="SSF56349">
    <property type="entry name" value="DNA breaking-rejoining enzymes"/>
    <property type="match status" value="1"/>
</dbReference>
<sequence length="342" mass="39380">MSDELREVAPSVAKDIYLQQRWDDLSEATLKSHRYRIEAFVEWLEEQGISNMAEVDGLTIHNYRVHRREEDGLKKVSLQGQISTVRQFLRVLASVNAVDSDVAEKILLPTVRKGEDVNEDRLETGRAQKALEYLEQYQYASRPHVEMLLIWRLSARRGGIRSFDLRDFDDSGDTPVLEFRHRPETGTPLKNGKWSERDCAIKNESLAQTLRDYINGPRQKVRDDHDRTPLLTTKYGRVSLGTIKQDMYRVTRPCMYGIECPHDRDPNICEATQHDKASTCPSSRSPHMIRTGSLTAHLDAGTPKAVLSDRADATEKTLDRHYDQASKREQMIRREEFIAEDL</sequence>
<organism evidence="5 6">
    <name type="scientific">Halobellus rubicundus</name>
    <dbReference type="NCBI Taxonomy" id="2996466"/>
    <lineage>
        <taxon>Archaea</taxon>
        <taxon>Methanobacteriati</taxon>
        <taxon>Methanobacteriota</taxon>
        <taxon>Stenosarchaea group</taxon>
        <taxon>Halobacteria</taxon>
        <taxon>Halobacteriales</taxon>
        <taxon>Haloferacaceae</taxon>
        <taxon>Halobellus</taxon>
    </lineage>
</organism>
<dbReference type="EMBL" id="JBGNYA010000001">
    <property type="protein sequence ID" value="MFA1612434.1"/>
    <property type="molecule type" value="Genomic_DNA"/>
</dbReference>